<keyword evidence="3" id="KW-1185">Reference proteome</keyword>
<accession>A0A8J5JJQ6</accession>
<keyword evidence="1" id="KW-0732">Signal</keyword>
<dbReference type="Proteomes" id="UP000747542">
    <property type="component" value="Unassembled WGS sequence"/>
</dbReference>
<organism evidence="2 3">
    <name type="scientific">Homarus americanus</name>
    <name type="common">American lobster</name>
    <dbReference type="NCBI Taxonomy" id="6706"/>
    <lineage>
        <taxon>Eukaryota</taxon>
        <taxon>Metazoa</taxon>
        <taxon>Ecdysozoa</taxon>
        <taxon>Arthropoda</taxon>
        <taxon>Crustacea</taxon>
        <taxon>Multicrustacea</taxon>
        <taxon>Malacostraca</taxon>
        <taxon>Eumalacostraca</taxon>
        <taxon>Eucarida</taxon>
        <taxon>Decapoda</taxon>
        <taxon>Pleocyemata</taxon>
        <taxon>Astacidea</taxon>
        <taxon>Nephropoidea</taxon>
        <taxon>Nephropidae</taxon>
        <taxon>Homarus</taxon>
    </lineage>
</organism>
<dbReference type="AlphaFoldDB" id="A0A8J5JJQ6"/>
<reference evidence="2" key="1">
    <citation type="journal article" date="2021" name="Sci. Adv.">
        <title>The American lobster genome reveals insights on longevity, neural, and immune adaptations.</title>
        <authorList>
            <person name="Polinski J.M."/>
            <person name="Zimin A.V."/>
            <person name="Clark K.F."/>
            <person name="Kohn A.B."/>
            <person name="Sadowski N."/>
            <person name="Timp W."/>
            <person name="Ptitsyn A."/>
            <person name="Khanna P."/>
            <person name="Romanova D.Y."/>
            <person name="Williams P."/>
            <person name="Greenwood S.J."/>
            <person name="Moroz L.L."/>
            <person name="Walt D.R."/>
            <person name="Bodnar A.G."/>
        </authorList>
    </citation>
    <scope>NUCLEOTIDE SEQUENCE</scope>
    <source>
        <strain evidence="2">GMGI-L3</strain>
    </source>
</reference>
<evidence type="ECO:0000313" key="2">
    <source>
        <dbReference type="EMBL" id="KAG7159797.1"/>
    </source>
</evidence>
<comment type="caution">
    <text evidence="2">The sequence shown here is derived from an EMBL/GenBank/DDBJ whole genome shotgun (WGS) entry which is preliminary data.</text>
</comment>
<proteinExistence type="predicted"/>
<evidence type="ECO:0000256" key="1">
    <source>
        <dbReference type="SAM" id="SignalP"/>
    </source>
</evidence>
<feature type="chain" id="PRO_5035264384" evidence="1">
    <location>
        <begin position="21"/>
        <end position="156"/>
    </location>
</feature>
<name>A0A8J5JJQ6_HOMAM</name>
<protein>
    <submittedName>
        <fullName evidence="2">Uncharacterized protein</fullName>
    </submittedName>
</protein>
<dbReference type="EMBL" id="JAHLQT010032177">
    <property type="protein sequence ID" value="KAG7159797.1"/>
    <property type="molecule type" value="Genomic_DNA"/>
</dbReference>
<feature type="signal peptide" evidence="1">
    <location>
        <begin position="1"/>
        <end position="20"/>
    </location>
</feature>
<sequence length="156" mass="17968">MMVWSSVAVTAALLVTVVAGEAHRPVSLARYRSHSTLYPRPINGFTTTVHQLQEVITSTKFIPQYITKTFLETTTEHITHYKHTITEHETHFKYTKTQYEPSHVTHLQESTITETHYRETVCNGYYGRGEPTRHHLTVTVTEKYESTKTMCPANGW</sequence>
<gene>
    <name evidence="2" type="ORF">Hamer_G022411</name>
</gene>
<evidence type="ECO:0000313" key="3">
    <source>
        <dbReference type="Proteomes" id="UP000747542"/>
    </source>
</evidence>